<keyword evidence="4" id="KW-1185">Reference proteome</keyword>
<dbReference type="SUPFAM" id="SSF53850">
    <property type="entry name" value="Periplasmic binding protein-like II"/>
    <property type="match status" value="1"/>
</dbReference>
<dbReference type="EMBL" id="JAAIVB010000045">
    <property type="protein sequence ID" value="NEX62132.1"/>
    <property type="molecule type" value="Genomic_DNA"/>
</dbReference>
<dbReference type="InterPro" id="IPR000847">
    <property type="entry name" value="LysR_HTH_N"/>
</dbReference>
<accession>A0A6B3SUT6</accession>
<dbReference type="SUPFAM" id="SSF46785">
    <property type="entry name" value="Winged helix' DNA-binding domain"/>
    <property type="match status" value="1"/>
</dbReference>
<dbReference type="Pfam" id="PF12727">
    <property type="entry name" value="PBP_like"/>
    <property type="match status" value="1"/>
</dbReference>
<reference evidence="3 4" key="1">
    <citation type="submission" date="2020-02" db="EMBL/GenBank/DDBJ databases">
        <authorList>
            <person name="Kim M.K."/>
        </authorList>
    </citation>
    <scope>NUCLEOTIDE SEQUENCE [LARGE SCALE GENOMIC DNA]</scope>
    <source>
        <strain evidence="3 4">17J57-3</strain>
    </source>
</reference>
<comment type="caution">
    <text evidence="3">The sequence shown here is derived from an EMBL/GenBank/DDBJ whole genome shotgun (WGS) entry which is preliminary data.</text>
</comment>
<dbReference type="GO" id="GO:0003700">
    <property type="term" value="F:DNA-binding transcription factor activity"/>
    <property type="evidence" value="ECO:0007669"/>
    <property type="project" value="InterPro"/>
</dbReference>
<gene>
    <name evidence="3" type="ORF">G3574_13665</name>
</gene>
<organism evidence="3 4">
    <name type="scientific">Noviherbaspirillum galbum</name>
    <dbReference type="NCBI Taxonomy" id="2709383"/>
    <lineage>
        <taxon>Bacteria</taxon>
        <taxon>Pseudomonadati</taxon>
        <taxon>Pseudomonadota</taxon>
        <taxon>Betaproteobacteria</taxon>
        <taxon>Burkholderiales</taxon>
        <taxon>Oxalobacteraceae</taxon>
        <taxon>Noviherbaspirillum</taxon>
    </lineage>
</organism>
<protein>
    <submittedName>
        <fullName evidence="3">Helix-turn-helix transcriptional regulator</fullName>
    </submittedName>
</protein>
<name>A0A6B3SUT6_9BURK</name>
<dbReference type="PANTHER" id="PTHR38431:SF1">
    <property type="entry name" value="BLL2305 PROTEIN"/>
    <property type="match status" value="1"/>
</dbReference>
<dbReference type="Proteomes" id="UP000482155">
    <property type="component" value="Unassembled WGS sequence"/>
</dbReference>
<dbReference type="AlphaFoldDB" id="A0A6B3SUT6"/>
<evidence type="ECO:0000313" key="4">
    <source>
        <dbReference type="Proteomes" id="UP000482155"/>
    </source>
</evidence>
<feature type="domain" description="PBP" evidence="2">
    <location>
        <begin position="140"/>
        <end position="323"/>
    </location>
</feature>
<dbReference type="Gene3D" id="3.40.190.10">
    <property type="entry name" value="Periplasmic binding protein-like II"/>
    <property type="match status" value="1"/>
</dbReference>
<proteinExistence type="predicted"/>
<evidence type="ECO:0000259" key="2">
    <source>
        <dbReference type="Pfam" id="PF12727"/>
    </source>
</evidence>
<evidence type="ECO:0000313" key="3">
    <source>
        <dbReference type="EMBL" id="NEX62132.1"/>
    </source>
</evidence>
<dbReference type="RefSeq" id="WP_163964046.1">
    <property type="nucleotide sequence ID" value="NZ_JAAIVB010000045.1"/>
</dbReference>
<dbReference type="PANTHER" id="PTHR38431">
    <property type="entry name" value="BLL2305 PROTEIN"/>
    <property type="match status" value="1"/>
</dbReference>
<dbReference type="InterPro" id="IPR036388">
    <property type="entry name" value="WH-like_DNA-bd_sf"/>
</dbReference>
<sequence>MHKVTITPTWTLTDGEGRQLPYRVVELLTHVEEHGSLQEAARVMGVSYRHSWGLLHEAEQTLGASLLDMARGRHARLTPLAQRFVWADRRIKARLSPALDSLSSEMEQEVRAILSSSGRALRLHASHGFAVEQLNLFLTNAGCALDLKYRPSFDAVAALAAGGCDMAGFHLPIGRFEPAMAAHYRRWLRPERQRVIHVARRRQGLMVQRGNPKKIYAIEDLARPDVRFINRQIGSGTRLLMELMLESSGISPEQVTGHDQNELTHAAVAACVASGMADVAFGVETPARRFDLEFLPLQSERYMLLADVQLLDPADLERVVNIMSADTYRRVVSALPGYDGSEAGRLQRIEDIFGCGDGVE</sequence>
<dbReference type="InterPro" id="IPR024370">
    <property type="entry name" value="PBP_domain"/>
</dbReference>
<evidence type="ECO:0000259" key="1">
    <source>
        <dbReference type="Pfam" id="PF00126"/>
    </source>
</evidence>
<dbReference type="InterPro" id="IPR036390">
    <property type="entry name" value="WH_DNA-bd_sf"/>
</dbReference>
<dbReference type="Gene3D" id="1.10.10.10">
    <property type="entry name" value="Winged helix-like DNA-binding domain superfamily/Winged helix DNA-binding domain"/>
    <property type="match status" value="1"/>
</dbReference>
<feature type="domain" description="HTH lysR-type" evidence="1">
    <location>
        <begin position="25"/>
        <end position="81"/>
    </location>
</feature>
<dbReference type="Pfam" id="PF00126">
    <property type="entry name" value="HTH_1"/>
    <property type="match status" value="1"/>
</dbReference>